<organism evidence="4 5">
    <name type="scientific">Ceraceosorus guamensis</name>
    <dbReference type="NCBI Taxonomy" id="1522189"/>
    <lineage>
        <taxon>Eukaryota</taxon>
        <taxon>Fungi</taxon>
        <taxon>Dikarya</taxon>
        <taxon>Basidiomycota</taxon>
        <taxon>Ustilaginomycotina</taxon>
        <taxon>Exobasidiomycetes</taxon>
        <taxon>Ceraceosorales</taxon>
        <taxon>Ceraceosoraceae</taxon>
        <taxon>Ceraceosorus</taxon>
    </lineage>
</organism>
<feature type="compositionally biased region" description="Basic and acidic residues" evidence="1">
    <location>
        <begin position="1792"/>
        <end position="1803"/>
    </location>
</feature>
<feature type="compositionally biased region" description="Basic residues" evidence="1">
    <location>
        <begin position="502"/>
        <end position="511"/>
    </location>
</feature>
<feature type="compositionally biased region" description="Basic and acidic residues" evidence="1">
    <location>
        <begin position="739"/>
        <end position="755"/>
    </location>
</feature>
<feature type="compositionally biased region" description="Polar residues" evidence="1">
    <location>
        <begin position="2260"/>
        <end position="2270"/>
    </location>
</feature>
<feature type="region of interest" description="Disordered" evidence="1">
    <location>
        <begin position="1666"/>
        <end position="1725"/>
    </location>
</feature>
<evidence type="ECO:0000313" key="5">
    <source>
        <dbReference type="Proteomes" id="UP000245783"/>
    </source>
</evidence>
<feature type="region of interest" description="Disordered" evidence="1">
    <location>
        <begin position="1398"/>
        <end position="1484"/>
    </location>
</feature>
<feature type="compositionally biased region" description="Gly residues" evidence="1">
    <location>
        <begin position="612"/>
        <end position="642"/>
    </location>
</feature>
<dbReference type="EMBL" id="KZ819504">
    <property type="protein sequence ID" value="PWN39023.1"/>
    <property type="molecule type" value="Genomic_DNA"/>
</dbReference>
<reference evidence="4 5" key="1">
    <citation type="journal article" date="2018" name="Mol. Biol. Evol.">
        <title>Broad Genomic Sampling Reveals a Smut Pathogenic Ancestry of the Fungal Clade Ustilaginomycotina.</title>
        <authorList>
            <person name="Kijpornyongpan T."/>
            <person name="Mondo S.J."/>
            <person name="Barry K."/>
            <person name="Sandor L."/>
            <person name="Lee J."/>
            <person name="Lipzen A."/>
            <person name="Pangilinan J."/>
            <person name="LaButti K."/>
            <person name="Hainaut M."/>
            <person name="Henrissat B."/>
            <person name="Grigoriev I.V."/>
            <person name="Spatafora J.W."/>
            <person name="Aime M.C."/>
        </authorList>
    </citation>
    <scope>NUCLEOTIDE SEQUENCE [LARGE SCALE GENOMIC DNA]</scope>
    <source>
        <strain evidence="4 5">MCA 4658</strain>
    </source>
</reference>
<name>A0A316VRJ1_9BASI</name>
<feature type="transmembrane region" description="Helical" evidence="2">
    <location>
        <begin position="335"/>
        <end position="355"/>
    </location>
</feature>
<feature type="region of interest" description="Disordered" evidence="1">
    <location>
        <begin position="36"/>
        <end position="78"/>
    </location>
</feature>
<feature type="compositionally biased region" description="Gly residues" evidence="1">
    <location>
        <begin position="770"/>
        <end position="809"/>
    </location>
</feature>
<feature type="region of interest" description="Disordered" evidence="1">
    <location>
        <begin position="2233"/>
        <end position="2279"/>
    </location>
</feature>
<keyword evidence="3" id="KW-0732">Signal</keyword>
<feature type="region of interest" description="Disordered" evidence="1">
    <location>
        <begin position="2058"/>
        <end position="2129"/>
    </location>
</feature>
<evidence type="ECO:0000256" key="3">
    <source>
        <dbReference type="SAM" id="SignalP"/>
    </source>
</evidence>
<dbReference type="PANTHER" id="PTHR40903:SF1">
    <property type="entry name" value="HYPHALLY REGULATED CELL WALL PROTEIN 3"/>
    <property type="match status" value="1"/>
</dbReference>
<gene>
    <name evidence="4" type="ORF">IE81DRAFT_353746</name>
</gene>
<feature type="region of interest" description="Disordered" evidence="1">
    <location>
        <begin position="1145"/>
        <end position="1167"/>
    </location>
</feature>
<feature type="region of interest" description="Disordered" evidence="1">
    <location>
        <begin position="967"/>
        <end position="1017"/>
    </location>
</feature>
<keyword evidence="5" id="KW-1185">Reference proteome</keyword>
<feature type="compositionally biased region" description="Polar residues" evidence="1">
    <location>
        <begin position="1666"/>
        <end position="1675"/>
    </location>
</feature>
<feature type="transmembrane region" description="Helical" evidence="2">
    <location>
        <begin position="1605"/>
        <end position="1626"/>
    </location>
</feature>
<dbReference type="InParanoid" id="A0A316VRJ1"/>
<feature type="compositionally biased region" description="Polar residues" evidence="1">
    <location>
        <begin position="1416"/>
        <end position="1433"/>
    </location>
</feature>
<evidence type="ECO:0008006" key="6">
    <source>
        <dbReference type="Google" id="ProtNLM"/>
    </source>
</evidence>
<feature type="region of interest" description="Disordered" evidence="1">
    <location>
        <begin position="765"/>
        <end position="823"/>
    </location>
</feature>
<feature type="transmembrane region" description="Helical" evidence="2">
    <location>
        <begin position="1341"/>
        <end position="1362"/>
    </location>
</feature>
<feature type="transmembrane region" description="Helical" evidence="2">
    <location>
        <begin position="1982"/>
        <end position="2002"/>
    </location>
</feature>
<accession>A0A316VRJ1</accession>
<keyword evidence="2" id="KW-0812">Transmembrane</keyword>
<feature type="compositionally biased region" description="Basic and acidic residues" evidence="1">
    <location>
        <begin position="989"/>
        <end position="1001"/>
    </location>
</feature>
<feature type="region of interest" description="Disordered" evidence="1">
    <location>
        <begin position="286"/>
        <end position="328"/>
    </location>
</feature>
<feature type="compositionally biased region" description="Polar residues" evidence="1">
    <location>
        <begin position="1516"/>
        <end position="1531"/>
    </location>
</feature>
<feature type="region of interest" description="Disordered" evidence="1">
    <location>
        <begin position="608"/>
        <end position="642"/>
    </location>
</feature>
<proteinExistence type="predicted"/>
<keyword evidence="2" id="KW-0472">Membrane</keyword>
<evidence type="ECO:0000313" key="4">
    <source>
        <dbReference type="EMBL" id="PWN39023.1"/>
    </source>
</evidence>
<feature type="transmembrane region" description="Helical" evidence="2">
    <location>
        <begin position="545"/>
        <end position="565"/>
    </location>
</feature>
<feature type="region of interest" description="Disordered" evidence="1">
    <location>
        <begin position="1770"/>
        <end position="1852"/>
    </location>
</feature>
<feature type="chain" id="PRO_5016395577" description="Transmembrane protein" evidence="3">
    <location>
        <begin position="19"/>
        <end position="2344"/>
    </location>
</feature>
<feature type="compositionally biased region" description="Polar residues" evidence="1">
    <location>
        <begin position="2073"/>
        <end position="2085"/>
    </location>
</feature>
<feature type="signal peptide" evidence="3">
    <location>
        <begin position="1"/>
        <end position="18"/>
    </location>
</feature>
<feature type="region of interest" description="Disordered" evidence="1">
    <location>
        <begin position="502"/>
        <end position="540"/>
    </location>
</feature>
<feature type="compositionally biased region" description="Basic residues" evidence="1">
    <location>
        <begin position="438"/>
        <end position="450"/>
    </location>
</feature>
<feature type="region of interest" description="Disordered" evidence="1">
    <location>
        <begin position="1497"/>
        <end position="1539"/>
    </location>
</feature>
<feature type="region of interest" description="Disordered" evidence="1">
    <location>
        <begin position="868"/>
        <end position="887"/>
    </location>
</feature>
<feature type="compositionally biased region" description="Basic and acidic residues" evidence="1">
    <location>
        <begin position="1474"/>
        <end position="1484"/>
    </location>
</feature>
<dbReference type="Proteomes" id="UP000245783">
    <property type="component" value="Unassembled WGS sequence"/>
</dbReference>
<dbReference type="GeneID" id="37038524"/>
<keyword evidence="2" id="KW-1133">Transmembrane helix</keyword>
<evidence type="ECO:0000256" key="1">
    <source>
        <dbReference type="SAM" id="MobiDB-lite"/>
    </source>
</evidence>
<feature type="region of interest" description="Disordered" evidence="1">
    <location>
        <begin position="1563"/>
        <end position="1592"/>
    </location>
</feature>
<feature type="compositionally biased region" description="Polar residues" evidence="1">
    <location>
        <begin position="56"/>
        <end position="72"/>
    </location>
</feature>
<feature type="region of interest" description="Disordered" evidence="1">
    <location>
        <begin position="739"/>
        <end position="758"/>
    </location>
</feature>
<feature type="compositionally biased region" description="Basic and acidic residues" evidence="1">
    <location>
        <begin position="299"/>
        <end position="310"/>
    </location>
</feature>
<feature type="compositionally biased region" description="Polar residues" evidence="1">
    <location>
        <begin position="1804"/>
        <end position="1819"/>
    </location>
</feature>
<feature type="transmembrane region" description="Helical" evidence="2">
    <location>
        <begin position="1732"/>
        <end position="1752"/>
    </location>
</feature>
<feature type="compositionally biased region" description="Basic and acidic residues" evidence="1">
    <location>
        <begin position="2099"/>
        <end position="2114"/>
    </location>
</feature>
<feature type="transmembrane region" description="Helical" evidence="2">
    <location>
        <begin position="672"/>
        <end position="694"/>
    </location>
</feature>
<feature type="compositionally biased region" description="Polar residues" evidence="1">
    <location>
        <begin position="1777"/>
        <end position="1790"/>
    </location>
</feature>
<protein>
    <recommendedName>
        <fullName evidence="6">Transmembrane protein</fullName>
    </recommendedName>
</protein>
<feature type="region of interest" description="Disordered" evidence="1">
    <location>
        <begin position="438"/>
        <end position="468"/>
    </location>
</feature>
<feature type="transmembrane region" description="Helical" evidence="2">
    <location>
        <begin position="1864"/>
        <end position="1885"/>
    </location>
</feature>
<sequence>MRPAVLVSLLLLLVHASAAPVPYIELGDRITKRENRAVHTASEEPENEAQQQNPSSSSFQRPSGNAASTTRYEQQRSHSVDVELVKRYVYPSNDPVTLHSKPWPKRHAFQVVAPPRKKKDGLNAGQIAGVAAGSLAGAGLLGGATAHVLGKKVSGLSFALNKFTKRPRVGPLFKQKIETTPTFTPISRVLPRDIQQMHAVLTRRDLASQQLLHTVNQTDKKGQKKQNGLSDRITSTLQKVVLPALATLGAMLATEAIINGVQTKQEESALKKAGVHEFTHVRAKRGIEDELSPDTDTVVSRRTEHDESLDAGRFVPMPSNKKKKKKGSLTTKQKWLLGAGGATASVGLAGFVYGLKKLADQLKQTKGLTAVRRREEASMPGMVKSRDLDARDTSGETAFTVPVSRDRDSQIAAIEELRKRDALDGSFDVQILEARKGRIKFKPPKKKKRKDQAATGADPPSSSSHRHKVRNAALVSLGAATGISKRAESALRDAWDETTLRKRSPMHFRHKRPDDDDSAYNNRVNGNNAAPAPNSTSRHKTARNAALISLGVGAGAGVLGGAFGYRHSLLGMFSRPFSNSMRYAKIARRDFESTAPTSAEEGLIVLERRKGGGGGGHGGGGGGHSGGGAASGRGGPITAVPGGGAFAGGNAARSGSSGAHSSGKKSKGISGAALGGILGGLGGLAVLFGGVYYGGRKLRTALMKFGGAGTRRSGSNSPRHHFDPERASRAPHHFKRSEEHISLDHEASKISRAEDSANETTAILERRKGGGGGGGGGGHGGGGGGGFRGGGGGGFRGGGSATAVGGGSFSRGRAPPSSGKGKDWSWGATAGLLGGLGGAAGLAALAAKWRSGGLKGIGRFFSAPFKNKSKPRGVTLSGAEGRGTDFKPLPAPYAPAIFKRSSANLSIPERGETPIRSLTTDTDSSKLDRRNLAFNLRASPAEAHDERNSLQERISAAKPSIERRNFFDHDDAQSDGGPSSGPATRRLQRRDLQTKTDHLEVRQSTPAEKSRKKGGWDSISGNAKAGIGFVLGLGAGAAGALGIRAGLARLAKTARRATPLYNFENAYAGEVTPAGPLAARDLSSGEEFGLGLGVGVAGGATGYHFARKAISGNHQQVTSPSDASEHITPFSDRRRESMEHLEPNTGTAAGAENIHSPAMLSNSPNSRRRDLKEPLIWASNDAVLKNTQCNTLLTPLADSKEWQDQVLLDAVLVIERACRTESTWLGVINPLTTRTPALFEILTCSETFLAVCRQHTFEDCVTVEGKRHPAGLLCFIRSSMEHLRLEQTQIAGVEGSLVWRGYPSRSITELSPKLHGSFTSLEKRLSYPGESKEDEKKQRELMSLAFASMGALVAGGLLGHYAGNRHEQIMAALRRMKESCVNCLGGGTRNAERLAINAGPDHASSGPDALSHSPVERSTSFDALSRSGQSNDVPSHALSTPEYRTLSRSTSQGGAQLAAPSRSMTHSASFAGLRDGHHPPARNEQHSFAAPEIELASPESPPQLVRNHKLRGDAGPSTSSQAHETTRSSSLGIAPDHLHRRQGDAAFGSARRYIESDILAATGASRSSTPAAREAQSLATRDANGDDFAHPSNDYHLTSKELGKGLAGVGGAIGVAAVGAGSFFLAKWLRNRFSRTASAKVHHVLPQGGDASPRLNDPHRRDVQLTTALSSPRSGNESRKDQTVLLPKRNRQLDSTIKRRQTPDLRADRPVPTAAEKQAAHKSAAERARKHAMVYGGLVFGTAGTIATLILGKKLHAQWGTWSRAAKARTTMRAKMSATSSVRSQSNSSPAADERGDSVRRSIDGSSTPRLSKRNSAPASGNAPRFGTYEVGAHNLSKGPLPDAAHRRQAQDQKVFEKDAFKKAAILTTAISGAVGGAFGLYHGIKRLPAGVKTLRAKLRRWKGTAEVTPIAHVLEMVRHPLAGPRVHLPRRNLDEIAERAGSVRYKNLLVRREDADYQKQRLQPPTSEEPARKKHFGDDKLDYALVSVGAAAATIFGGYGLTKLYRGAQRWTRAAVRQKNRMSADVMPVEHPPPGALFAPQAGQRNQIPRLLVTLPERTAPPRPHSALPLQRRSTVSSSGSTADLPSGKKTSFGLRKPAVDLEKDVRLLRRGDQTAPTGSGTAHDRSLEKPDSLLNVAEQHPAAFWSTTAVGGVGAGVLIGMGSLKAAKGIDALREAAPGLVERLRRQRRRMTTSVMPIERPPSNAYFQPHHVPGSREANVRMVPLAPEALMPPRSLPSSSIQRQAAAPNSALHRRQQSDVAPTTQPQQGEEAGSKANADAEIVAAEARHHDREVERHNHMIDTINNQRQLSRFISASPDKEVEPYGLESALGKLAVAQQSRL</sequence>
<dbReference type="RefSeq" id="XP_025366183.1">
    <property type="nucleotide sequence ID" value="XM_025516654.1"/>
</dbReference>
<dbReference type="PANTHER" id="PTHR40903">
    <property type="entry name" value="GLYCINE-RICH CELL WALL STRUCTURAL PROTEIN 1-LIKE"/>
    <property type="match status" value="1"/>
</dbReference>
<feature type="region of interest" description="Disordered" evidence="1">
    <location>
        <begin position="708"/>
        <end position="732"/>
    </location>
</feature>
<evidence type="ECO:0000256" key="2">
    <source>
        <dbReference type="SAM" id="Phobius"/>
    </source>
</evidence>
<feature type="compositionally biased region" description="Polar residues" evidence="1">
    <location>
        <begin position="519"/>
        <end position="536"/>
    </location>
</feature>